<dbReference type="InterPro" id="IPR029044">
    <property type="entry name" value="Nucleotide-diphossugar_trans"/>
</dbReference>
<reference evidence="1" key="1">
    <citation type="submission" date="2018-06" db="EMBL/GenBank/DDBJ databases">
        <authorList>
            <person name="Zhirakovskaya E."/>
        </authorList>
    </citation>
    <scope>NUCLEOTIDE SEQUENCE</scope>
</reference>
<protein>
    <recommendedName>
        <fullName evidence="2">Glycosyltransferase 2-like domain-containing protein</fullName>
    </recommendedName>
</protein>
<accession>A0A3B1C7A5</accession>
<gene>
    <name evidence="1" type="ORF">MNBD_NITROSPINAE04-1066</name>
</gene>
<organism evidence="1">
    <name type="scientific">hydrothermal vent metagenome</name>
    <dbReference type="NCBI Taxonomy" id="652676"/>
    <lineage>
        <taxon>unclassified sequences</taxon>
        <taxon>metagenomes</taxon>
        <taxon>ecological metagenomes</taxon>
    </lineage>
</organism>
<evidence type="ECO:0000313" key="1">
    <source>
        <dbReference type="EMBL" id="VAX19854.1"/>
    </source>
</evidence>
<sequence>MILDDLTVFIISTGEETSKDCIDSLRSQDVTFEINIIENVFPMSKAFQSMPERCRTPYFIQVDADMILEPHAVRTLYEGGVKSGFFTPVVYGQLYEEGFGVGGSIRLWKKRLFDFFSFRDCRTVDRDLYNRIKWFGFKRKNLDTVLGIHRPRHSEFSIYLKAKSDIEKWRFLKRGSGLYAENLYDEIVEDIANRKDQYFGLLLGALTPKERYLKSKDLSIEKKRFEIVTESFGKQGAVPLLNVEDITKQGRAYFIDSYNDFQGSDLRKKERLAGAVIQLFGDDGAVKPDIDKLLEITSL</sequence>
<proteinExistence type="predicted"/>
<dbReference type="AlphaFoldDB" id="A0A3B1C7A5"/>
<dbReference type="SUPFAM" id="SSF53448">
    <property type="entry name" value="Nucleotide-diphospho-sugar transferases"/>
    <property type="match status" value="1"/>
</dbReference>
<name>A0A3B1C7A5_9ZZZZ</name>
<evidence type="ECO:0008006" key="2">
    <source>
        <dbReference type="Google" id="ProtNLM"/>
    </source>
</evidence>
<dbReference type="EMBL" id="UOGA01000165">
    <property type="protein sequence ID" value="VAX19854.1"/>
    <property type="molecule type" value="Genomic_DNA"/>
</dbReference>